<dbReference type="InterPro" id="IPR045464">
    <property type="entry name" value="Hrt3/FBXO9_C"/>
</dbReference>
<dbReference type="GO" id="GO:0019005">
    <property type="term" value="C:SCF ubiquitin ligase complex"/>
    <property type="evidence" value="ECO:0007669"/>
    <property type="project" value="TreeGrafter"/>
</dbReference>
<feature type="compositionally biased region" description="Polar residues" evidence="2">
    <location>
        <begin position="203"/>
        <end position="218"/>
    </location>
</feature>
<dbReference type="Pfam" id="PF12937">
    <property type="entry name" value="F-box-like"/>
    <property type="match status" value="1"/>
</dbReference>
<sequence>MATSPTPISFTMDPKDVSTNTEAELESFRQKWREEVTARSQSKAPASAKNTATASSSKHANKSNAPHVQSHADARRLSLEGGDEVGSYTYHGLGEEQHGRRLDETSVQTAAALAPSPEPQSALEHYEQAVEKESQGSLGDSVDLYRKAFKLDSKVQETYKAKHFPPSYFKNFKPGQSSNVPASSSKASTPAPAPAPATKHQDYNSNPSNASTTVPNTAHHSLQGLSSTLQELIESYSSTTIHGEPPPTDLSPAPPCPIASIPEEIVVEILEQLAIRDVASFLRLAQVCKRLAYLVLTEDRVWKRLAMGPEYGVAAMHYAWSCQIDGKPLDDNGSDDIVLGTANLDISDADTDTSVELSASPPTPVSLTQLLVPTIYPTYRTLFQRRPRIRFNGCYISTVNYARPGQALPTTSSWNSPIHIVTYFRYLRFLRDGTCISLLTTTEPADVVPYLYTEHVHKNHHNLPTSAMKDAVLGRWRMSGPEPAEEEGTMHIETPGATPKYLYKMALSFGNAGRGAKNNKLVWQGYWSYNRLTDDWGEFGLKNDRAFYFSRVKSYGMSWSERGIKVKAGL</sequence>
<evidence type="ECO:0000256" key="2">
    <source>
        <dbReference type="SAM" id="MobiDB-lite"/>
    </source>
</evidence>
<dbReference type="InterPro" id="IPR001810">
    <property type="entry name" value="F-box_dom"/>
</dbReference>
<dbReference type="PROSITE" id="PS50181">
    <property type="entry name" value="FBOX"/>
    <property type="match status" value="1"/>
</dbReference>
<feature type="compositionally biased region" description="Low complexity" evidence="2">
    <location>
        <begin position="177"/>
        <end position="190"/>
    </location>
</feature>
<keyword evidence="5" id="KW-1185">Reference proteome</keyword>
<accession>A0A3M7M723</accession>
<dbReference type="InterPro" id="IPR036047">
    <property type="entry name" value="F-box-like_dom_sf"/>
</dbReference>
<dbReference type="SUPFAM" id="SSF81383">
    <property type="entry name" value="F-box domain"/>
    <property type="match status" value="1"/>
</dbReference>
<dbReference type="Proteomes" id="UP000265663">
    <property type="component" value="Unassembled WGS sequence"/>
</dbReference>
<evidence type="ECO:0000313" key="5">
    <source>
        <dbReference type="Proteomes" id="UP000265663"/>
    </source>
</evidence>
<gene>
    <name evidence="4" type="ORF">GMOD_00000370</name>
</gene>
<feature type="region of interest" description="Disordered" evidence="2">
    <location>
        <begin position="1"/>
        <end position="138"/>
    </location>
</feature>
<evidence type="ECO:0000259" key="3">
    <source>
        <dbReference type="PROSITE" id="PS50181"/>
    </source>
</evidence>
<feature type="compositionally biased region" description="Basic and acidic residues" evidence="2">
    <location>
        <begin position="93"/>
        <end position="104"/>
    </location>
</feature>
<dbReference type="EMBL" id="KE747824">
    <property type="protein sequence ID" value="RMZ70296.1"/>
    <property type="molecule type" value="Genomic_DNA"/>
</dbReference>
<reference evidence="4 5" key="1">
    <citation type="journal article" date="2014" name="PLoS ONE">
        <title>De novo Genome Assembly of the Fungal Plant Pathogen Pyrenophora semeniperda.</title>
        <authorList>
            <person name="Soliai M.M."/>
            <person name="Meyer S.E."/>
            <person name="Udall J.A."/>
            <person name="Elzinga D.E."/>
            <person name="Hermansen R.A."/>
            <person name="Bodily P.M."/>
            <person name="Hart A.A."/>
            <person name="Coleman C.E."/>
        </authorList>
    </citation>
    <scope>NUCLEOTIDE SEQUENCE [LARGE SCALE GENOMIC DNA]</scope>
    <source>
        <strain evidence="4 5">CCB06</strain>
        <tissue evidence="4">Mycelium</tissue>
    </source>
</reference>
<feature type="compositionally biased region" description="Basic and acidic residues" evidence="2">
    <location>
        <begin position="124"/>
        <end position="134"/>
    </location>
</feature>
<protein>
    <submittedName>
        <fullName evidence="4">F-box domain-containing</fullName>
    </submittedName>
</protein>
<feature type="region of interest" description="Disordered" evidence="2">
    <location>
        <begin position="165"/>
        <end position="218"/>
    </location>
</feature>
<keyword evidence="1" id="KW-0833">Ubl conjugation pathway</keyword>
<dbReference type="GO" id="GO:0005737">
    <property type="term" value="C:cytoplasm"/>
    <property type="evidence" value="ECO:0007669"/>
    <property type="project" value="TreeGrafter"/>
</dbReference>
<dbReference type="PANTHER" id="PTHR12874:SF9">
    <property type="entry name" value="F-BOX ONLY PROTEIN 48"/>
    <property type="match status" value="1"/>
</dbReference>
<dbReference type="Gene3D" id="1.20.1280.50">
    <property type="match status" value="1"/>
</dbReference>
<evidence type="ECO:0000313" key="4">
    <source>
        <dbReference type="EMBL" id="RMZ70296.1"/>
    </source>
</evidence>
<dbReference type="AlphaFoldDB" id="A0A3M7M723"/>
<organism evidence="4 5">
    <name type="scientific">Pyrenophora seminiperda CCB06</name>
    <dbReference type="NCBI Taxonomy" id="1302712"/>
    <lineage>
        <taxon>Eukaryota</taxon>
        <taxon>Fungi</taxon>
        <taxon>Dikarya</taxon>
        <taxon>Ascomycota</taxon>
        <taxon>Pezizomycotina</taxon>
        <taxon>Dothideomycetes</taxon>
        <taxon>Pleosporomycetidae</taxon>
        <taxon>Pleosporales</taxon>
        <taxon>Pleosporineae</taxon>
        <taxon>Pleosporaceae</taxon>
        <taxon>Pyrenophora</taxon>
    </lineage>
</organism>
<dbReference type="Pfam" id="PF19270">
    <property type="entry name" value="FBO_C"/>
    <property type="match status" value="1"/>
</dbReference>
<name>A0A3M7M723_9PLEO</name>
<feature type="compositionally biased region" description="Basic and acidic residues" evidence="2">
    <location>
        <begin position="26"/>
        <end position="37"/>
    </location>
</feature>
<dbReference type="GO" id="GO:0031146">
    <property type="term" value="P:SCF-dependent proteasomal ubiquitin-dependent protein catabolic process"/>
    <property type="evidence" value="ECO:0007669"/>
    <property type="project" value="TreeGrafter"/>
</dbReference>
<feature type="compositionally biased region" description="Low complexity" evidence="2">
    <location>
        <begin position="42"/>
        <end position="66"/>
    </location>
</feature>
<dbReference type="PANTHER" id="PTHR12874">
    <property type="entry name" value="F-BOX ONLY PROTEIN 48-RELATED"/>
    <property type="match status" value="1"/>
</dbReference>
<evidence type="ECO:0000256" key="1">
    <source>
        <dbReference type="ARBA" id="ARBA00022786"/>
    </source>
</evidence>
<feature type="domain" description="F-box" evidence="3">
    <location>
        <begin position="255"/>
        <end position="305"/>
    </location>
</feature>
<proteinExistence type="predicted"/>
<dbReference type="OrthoDB" id="2117972at2759"/>